<evidence type="ECO:0000256" key="1">
    <source>
        <dbReference type="SAM" id="SignalP"/>
    </source>
</evidence>
<dbReference type="AlphaFoldDB" id="A0A5M6DR53"/>
<dbReference type="EMBL" id="VWSF01000002">
    <property type="protein sequence ID" value="KAA5548732.1"/>
    <property type="molecule type" value="Genomic_DNA"/>
</dbReference>
<keyword evidence="4" id="KW-1185">Reference proteome</keyword>
<dbReference type="Pfam" id="PF13590">
    <property type="entry name" value="DUF4136"/>
    <property type="match status" value="1"/>
</dbReference>
<reference evidence="3 4" key="1">
    <citation type="submission" date="2019-09" db="EMBL/GenBank/DDBJ databases">
        <title>Genome sequence and assembly of Adhaeribacter sp.</title>
        <authorList>
            <person name="Chhetri G."/>
        </authorList>
    </citation>
    <scope>NUCLEOTIDE SEQUENCE [LARGE SCALE GENOMIC DNA]</scope>
    <source>
        <strain evidence="3 4">DK36</strain>
    </source>
</reference>
<feature type="chain" id="PRO_5024279447" evidence="1">
    <location>
        <begin position="20"/>
        <end position="207"/>
    </location>
</feature>
<organism evidence="3 4">
    <name type="scientific">Adhaeribacter rhizoryzae</name>
    <dbReference type="NCBI Taxonomy" id="2607907"/>
    <lineage>
        <taxon>Bacteria</taxon>
        <taxon>Pseudomonadati</taxon>
        <taxon>Bacteroidota</taxon>
        <taxon>Cytophagia</taxon>
        <taxon>Cytophagales</taxon>
        <taxon>Hymenobacteraceae</taxon>
        <taxon>Adhaeribacter</taxon>
    </lineage>
</organism>
<name>A0A5M6DR53_9BACT</name>
<evidence type="ECO:0000259" key="2">
    <source>
        <dbReference type="Pfam" id="PF13590"/>
    </source>
</evidence>
<keyword evidence="1" id="KW-0732">Signal</keyword>
<comment type="caution">
    <text evidence="3">The sequence shown here is derived from an EMBL/GenBank/DDBJ whole genome shotgun (WGS) entry which is preliminary data.</text>
</comment>
<protein>
    <submittedName>
        <fullName evidence="3">DUF4136 domain-containing protein</fullName>
    </submittedName>
</protein>
<dbReference type="Gene3D" id="3.30.160.670">
    <property type="match status" value="1"/>
</dbReference>
<dbReference type="Proteomes" id="UP000323426">
    <property type="component" value="Unassembled WGS sequence"/>
</dbReference>
<feature type="domain" description="DUF4136" evidence="2">
    <location>
        <begin position="29"/>
        <end position="188"/>
    </location>
</feature>
<evidence type="ECO:0000313" key="4">
    <source>
        <dbReference type="Proteomes" id="UP000323426"/>
    </source>
</evidence>
<dbReference type="InterPro" id="IPR025411">
    <property type="entry name" value="DUF4136"/>
</dbReference>
<proteinExistence type="predicted"/>
<feature type="signal peptide" evidence="1">
    <location>
        <begin position="1"/>
        <end position="19"/>
    </location>
</feature>
<accession>A0A5M6DR53</accession>
<gene>
    <name evidence="3" type="ORF">F0145_04235</name>
</gene>
<evidence type="ECO:0000313" key="3">
    <source>
        <dbReference type="EMBL" id="KAA5548732.1"/>
    </source>
</evidence>
<sequence length="207" mass="24195">MKIRKIYGCAILLSLTTLASCMNFYENRVESDYSYAGNFKRYKTFNFMGYKKTDSDSSNHMQIVENAVRARMQLQGYRYTDNKPDLLVSHKIFYDDLLFKGYNQTDIDVWLASGKIIEEEVDEETGEQKKEYDPVRYNLTKGTLLVVLIDRKHNRAIWQGYASGLLGNKDFNNEAYLKRSVRSIFDKYKVFTEGYLLTNGQQPNKTE</sequence>
<dbReference type="PROSITE" id="PS51257">
    <property type="entry name" value="PROKAR_LIPOPROTEIN"/>
    <property type="match status" value="1"/>
</dbReference>